<feature type="region of interest" description="Disordered" evidence="9">
    <location>
        <begin position="1"/>
        <end position="26"/>
    </location>
</feature>
<evidence type="ECO:0000256" key="7">
    <source>
        <dbReference type="ARBA" id="ARBA00024348"/>
    </source>
</evidence>
<feature type="transmembrane region" description="Helical" evidence="10">
    <location>
        <begin position="72"/>
        <end position="90"/>
    </location>
</feature>
<evidence type="ECO:0000256" key="5">
    <source>
        <dbReference type="ARBA" id="ARBA00023136"/>
    </source>
</evidence>
<keyword evidence="5 10" id="KW-0472">Membrane</keyword>
<dbReference type="InterPro" id="IPR020846">
    <property type="entry name" value="MFS_dom"/>
</dbReference>
<dbReference type="InterPro" id="IPR050549">
    <property type="entry name" value="MFS_Trehalose_Transporter"/>
</dbReference>
<dbReference type="NCBIfam" id="TIGR00879">
    <property type="entry name" value="SP"/>
    <property type="match status" value="1"/>
</dbReference>
<evidence type="ECO:0000256" key="6">
    <source>
        <dbReference type="ARBA" id="ARBA00023180"/>
    </source>
</evidence>
<gene>
    <name evidence="12" type="ORF">PYX00_009759</name>
</gene>
<feature type="transmembrane region" description="Helical" evidence="10">
    <location>
        <begin position="368"/>
        <end position="393"/>
    </location>
</feature>
<keyword evidence="4 10" id="KW-1133">Transmembrane helix</keyword>
<feature type="transmembrane region" description="Helical" evidence="10">
    <location>
        <begin position="102"/>
        <end position="121"/>
    </location>
</feature>
<evidence type="ECO:0000256" key="10">
    <source>
        <dbReference type="SAM" id="Phobius"/>
    </source>
</evidence>
<evidence type="ECO:0000259" key="11">
    <source>
        <dbReference type="PROSITE" id="PS50850"/>
    </source>
</evidence>
<proteinExistence type="inferred from homology"/>
<feature type="transmembrane region" description="Helical" evidence="10">
    <location>
        <begin position="31"/>
        <end position="52"/>
    </location>
</feature>
<protein>
    <recommendedName>
        <fullName evidence="11">Major facilitator superfamily (MFS) profile domain-containing protein</fullName>
    </recommendedName>
</protein>
<evidence type="ECO:0000256" key="3">
    <source>
        <dbReference type="ARBA" id="ARBA00022692"/>
    </source>
</evidence>
<dbReference type="PANTHER" id="PTHR48021">
    <property type="match status" value="1"/>
</dbReference>
<feature type="transmembrane region" description="Helical" evidence="10">
    <location>
        <begin position="127"/>
        <end position="147"/>
    </location>
</feature>
<feature type="domain" description="Major facilitator superfamily (MFS) profile" evidence="11">
    <location>
        <begin position="30"/>
        <end position="459"/>
    </location>
</feature>
<keyword evidence="6" id="KW-0325">Glycoprotein</keyword>
<dbReference type="EMBL" id="JARGDH010000005">
    <property type="protein sequence ID" value="KAL0267507.1"/>
    <property type="molecule type" value="Genomic_DNA"/>
</dbReference>
<dbReference type="CDD" id="cd17358">
    <property type="entry name" value="MFS_GLUT6_8_Class3_like"/>
    <property type="match status" value="1"/>
</dbReference>
<feature type="transmembrane region" description="Helical" evidence="10">
    <location>
        <begin position="159"/>
        <end position="178"/>
    </location>
</feature>
<comment type="caution">
    <text evidence="12">The sequence shown here is derived from an EMBL/GenBank/DDBJ whole genome shotgun (WGS) entry which is preliminary data.</text>
</comment>
<dbReference type="InterPro" id="IPR005828">
    <property type="entry name" value="MFS_sugar_transport-like"/>
</dbReference>
<accession>A0AAW2HCV0</accession>
<dbReference type="Gene3D" id="1.20.1250.20">
    <property type="entry name" value="MFS general substrate transporter like domains"/>
    <property type="match status" value="1"/>
</dbReference>
<dbReference type="InterPro" id="IPR044775">
    <property type="entry name" value="MFS_ERD6/Tret1-like"/>
</dbReference>
<name>A0AAW2HCV0_9NEOP</name>
<evidence type="ECO:0000256" key="2">
    <source>
        <dbReference type="ARBA" id="ARBA00022475"/>
    </source>
</evidence>
<dbReference type="InterPro" id="IPR036259">
    <property type="entry name" value="MFS_trans_sf"/>
</dbReference>
<dbReference type="PROSITE" id="PS00217">
    <property type="entry name" value="SUGAR_TRANSPORT_2"/>
    <property type="match status" value="1"/>
</dbReference>
<dbReference type="PRINTS" id="PR00171">
    <property type="entry name" value="SUGRTRNSPORT"/>
</dbReference>
<feature type="compositionally biased region" description="Basic and acidic residues" evidence="9">
    <location>
        <begin position="8"/>
        <end position="25"/>
    </location>
</feature>
<feature type="transmembrane region" description="Helical" evidence="10">
    <location>
        <begin position="269"/>
        <end position="291"/>
    </location>
</feature>
<keyword evidence="2" id="KW-1003">Cell membrane</keyword>
<dbReference type="FunFam" id="1.20.1250.20:FF:000055">
    <property type="entry name" value="Facilitated trehalose transporter Tret1-2 homolog"/>
    <property type="match status" value="1"/>
</dbReference>
<dbReference type="InterPro" id="IPR003663">
    <property type="entry name" value="Sugar/inositol_transpt"/>
</dbReference>
<keyword evidence="3 10" id="KW-0812">Transmembrane</keyword>
<reference evidence="12" key="1">
    <citation type="journal article" date="2024" name="Gigascience">
        <title>Chromosome-level genome of the poultry shaft louse Menopon gallinae provides insight into the host-switching and adaptive evolution of parasitic lice.</title>
        <authorList>
            <person name="Xu Y."/>
            <person name="Ma L."/>
            <person name="Liu S."/>
            <person name="Liang Y."/>
            <person name="Liu Q."/>
            <person name="He Z."/>
            <person name="Tian L."/>
            <person name="Duan Y."/>
            <person name="Cai W."/>
            <person name="Li H."/>
            <person name="Song F."/>
        </authorList>
    </citation>
    <scope>NUCLEOTIDE SEQUENCE</scope>
    <source>
        <strain evidence="12">Cailab_2023a</strain>
    </source>
</reference>
<dbReference type="PANTHER" id="PTHR48021:SF47">
    <property type="entry name" value="GH17672P"/>
    <property type="match status" value="1"/>
</dbReference>
<feature type="transmembrane region" description="Helical" evidence="10">
    <location>
        <begin position="436"/>
        <end position="455"/>
    </location>
</feature>
<dbReference type="SUPFAM" id="SSF103473">
    <property type="entry name" value="MFS general substrate transporter"/>
    <property type="match status" value="1"/>
</dbReference>
<dbReference type="InterPro" id="IPR005829">
    <property type="entry name" value="Sugar_transporter_CS"/>
</dbReference>
<organism evidence="12">
    <name type="scientific">Menopon gallinae</name>
    <name type="common">poultry shaft louse</name>
    <dbReference type="NCBI Taxonomy" id="328185"/>
    <lineage>
        <taxon>Eukaryota</taxon>
        <taxon>Metazoa</taxon>
        <taxon>Ecdysozoa</taxon>
        <taxon>Arthropoda</taxon>
        <taxon>Hexapoda</taxon>
        <taxon>Insecta</taxon>
        <taxon>Pterygota</taxon>
        <taxon>Neoptera</taxon>
        <taxon>Paraneoptera</taxon>
        <taxon>Psocodea</taxon>
        <taxon>Troctomorpha</taxon>
        <taxon>Phthiraptera</taxon>
        <taxon>Amblycera</taxon>
        <taxon>Menoponidae</taxon>
        <taxon>Menopon</taxon>
    </lineage>
</organism>
<keyword evidence="8" id="KW-0813">Transport</keyword>
<feature type="transmembrane region" description="Helical" evidence="10">
    <location>
        <begin position="184"/>
        <end position="205"/>
    </location>
</feature>
<dbReference type="GO" id="GO:0051119">
    <property type="term" value="F:sugar transmembrane transporter activity"/>
    <property type="evidence" value="ECO:0007669"/>
    <property type="project" value="InterPro"/>
</dbReference>
<dbReference type="GO" id="GO:0005886">
    <property type="term" value="C:plasma membrane"/>
    <property type="evidence" value="ECO:0007669"/>
    <property type="project" value="UniProtKB-SubCell"/>
</dbReference>
<evidence type="ECO:0000256" key="1">
    <source>
        <dbReference type="ARBA" id="ARBA00004651"/>
    </source>
</evidence>
<sequence>MDSLLKNNDGEKTDQPNEPSKEETTKNFPQYLAASAASMVLLMAGTVLGWSSPVLPKLMTANSTLPVNDDESTWIGSLVAVGAIFGPFPAGIIADAIGRKRGLLAVAIPFLVSWCVLAAASSVGWLYLGRIIAGVANGWGMTLLPMYIGEIATPNARGALGMVGQIMITLGFLYVYIIGPYVPYVWTNVLCGILPVAFFVFLLFMPESPFYELSKNNHKSAAKSLRKLRGKSADGIKDELNALQAAVDESVRQTGTWIDLFSKTANKRAVLLMGGLMAIQQFSGVNVVLFYSESIFQKAGSSLSPSISTIVVGLVMFIASFPTPYLIEKLGRRMVLILSSVGMMISQGIIGSVFFFESRHYDTSKIGWLPLLSILGYITSYSIGIGPVPWAMIGELFAPNVRSKGAAFSAAFSWFLAFVMTKSFGFIMTYLGSYSAFWIFSVCCGLGGVFVYFLLPETKGKTLDEIQEILNKK</sequence>
<feature type="transmembrane region" description="Helical" evidence="10">
    <location>
        <begin position="405"/>
        <end position="430"/>
    </location>
</feature>
<evidence type="ECO:0000256" key="9">
    <source>
        <dbReference type="SAM" id="MobiDB-lite"/>
    </source>
</evidence>
<dbReference type="Pfam" id="PF00083">
    <property type="entry name" value="Sugar_tr"/>
    <property type="match status" value="1"/>
</dbReference>
<dbReference type="AlphaFoldDB" id="A0AAW2HCV0"/>
<comment type="similarity">
    <text evidence="7">Belongs to the major facilitator superfamily. Sugar transporter (TC 2.A.1.1) family. Trehalose transporter subfamily.</text>
</comment>
<evidence type="ECO:0000256" key="4">
    <source>
        <dbReference type="ARBA" id="ARBA00022989"/>
    </source>
</evidence>
<dbReference type="PROSITE" id="PS00216">
    <property type="entry name" value="SUGAR_TRANSPORT_1"/>
    <property type="match status" value="1"/>
</dbReference>
<dbReference type="PROSITE" id="PS50850">
    <property type="entry name" value="MFS"/>
    <property type="match status" value="1"/>
</dbReference>
<feature type="transmembrane region" description="Helical" evidence="10">
    <location>
        <begin position="303"/>
        <end position="327"/>
    </location>
</feature>
<evidence type="ECO:0000313" key="12">
    <source>
        <dbReference type="EMBL" id="KAL0267507.1"/>
    </source>
</evidence>
<evidence type="ECO:0000256" key="8">
    <source>
        <dbReference type="RuleBase" id="RU003346"/>
    </source>
</evidence>
<feature type="transmembrane region" description="Helical" evidence="10">
    <location>
        <begin position="334"/>
        <end position="356"/>
    </location>
</feature>
<comment type="subcellular location">
    <subcellularLocation>
        <location evidence="1">Cell membrane</location>
        <topology evidence="1">Multi-pass membrane protein</topology>
    </subcellularLocation>
</comment>